<dbReference type="AlphaFoldDB" id="A0AA39MJ84"/>
<dbReference type="Gene3D" id="2.40.70.10">
    <property type="entry name" value="Acid Proteases"/>
    <property type="match status" value="1"/>
</dbReference>
<evidence type="ECO:0000256" key="1">
    <source>
        <dbReference type="ARBA" id="ARBA00022750"/>
    </source>
</evidence>
<dbReference type="GO" id="GO:0006508">
    <property type="term" value="P:proteolysis"/>
    <property type="evidence" value="ECO:0007669"/>
    <property type="project" value="InterPro"/>
</dbReference>
<dbReference type="CDD" id="cd00303">
    <property type="entry name" value="retropepsin_like"/>
    <property type="match status" value="1"/>
</dbReference>
<proteinExistence type="predicted"/>
<reference evidence="3" key="1">
    <citation type="submission" date="2023-06" db="EMBL/GenBank/DDBJ databases">
        <authorList>
            <consortium name="Lawrence Berkeley National Laboratory"/>
            <person name="Ahrendt S."/>
            <person name="Sahu N."/>
            <person name="Indic B."/>
            <person name="Wong-Bajracharya J."/>
            <person name="Merenyi Z."/>
            <person name="Ke H.-M."/>
            <person name="Monk M."/>
            <person name="Kocsube S."/>
            <person name="Drula E."/>
            <person name="Lipzen A."/>
            <person name="Balint B."/>
            <person name="Henrissat B."/>
            <person name="Andreopoulos B."/>
            <person name="Martin F.M."/>
            <person name="Harder C.B."/>
            <person name="Rigling D."/>
            <person name="Ford K.L."/>
            <person name="Foster G.D."/>
            <person name="Pangilinan J."/>
            <person name="Papanicolaou A."/>
            <person name="Barry K."/>
            <person name="LaButti K."/>
            <person name="Viragh M."/>
            <person name="Koriabine M."/>
            <person name="Yan M."/>
            <person name="Riley R."/>
            <person name="Champramary S."/>
            <person name="Plett K.L."/>
            <person name="Tsai I.J."/>
            <person name="Slot J."/>
            <person name="Sipos G."/>
            <person name="Plett J."/>
            <person name="Nagy L.G."/>
            <person name="Grigoriev I.V."/>
        </authorList>
    </citation>
    <scope>NUCLEOTIDE SEQUENCE</scope>
    <source>
        <strain evidence="3">FPL87.14</strain>
    </source>
</reference>
<comment type="caution">
    <text evidence="3">The sequence shown here is derived from an EMBL/GenBank/DDBJ whole genome shotgun (WGS) entry which is preliminary data.</text>
</comment>
<organism evidence="3 4">
    <name type="scientific">Armillaria borealis</name>
    <dbReference type="NCBI Taxonomy" id="47425"/>
    <lineage>
        <taxon>Eukaryota</taxon>
        <taxon>Fungi</taxon>
        <taxon>Dikarya</taxon>
        <taxon>Basidiomycota</taxon>
        <taxon>Agaricomycotina</taxon>
        <taxon>Agaricomycetes</taxon>
        <taxon>Agaricomycetidae</taxon>
        <taxon>Agaricales</taxon>
        <taxon>Marasmiineae</taxon>
        <taxon>Physalacriaceae</taxon>
        <taxon>Armillaria</taxon>
    </lineage>
</organism>
<dbReference type="PROSITE" id="PS00141">
    <property type="entry name" value="ASP_PROTEASE"/>
    <property type="match status" value="1"/>
</dbReference>
<keyword evidence="1" id="KW-0645">Protease</keyword>
<dbReference type="SUPFAM" id="SSF50630">
    <property type="entry name" value="Acid proteases"/>
    <property type="match status" value="1"/>
</dbReference>
<gene>
    <name evidence="3" type="ORF">EV421DRAFT_1740296</name>
</gene>
<dbReference type="EMBL" id="JAUEPT010000063">
    <property type="protein sequence ID" value="KAK0435425.1"/>
    <property type="molecule type" value="Genomic_DNA"/>
</dbReference>
<dbReference type="Proteomes" id="UP001175226">
    <property type="component" value="Unassembled WGS sequence"/>
</dbReference>
<dbReference type="InterPro" id="IPR021109">
    <property type="entry name" value="Peptidase_aspartic_dom_sf"/>
</dbReference>
<feature type="compositionally biased region" description="Low complexity" evidence="2">
    <location>
        <begin position="252"/>
        <end position="261"/>
    </location>
</feature>
<name>A0AA39MJ84_9AGAR</name>
<accession>A0AA39MJ84</accession>
<keyword evidence="1" id="KW-0064">Aspartyl protease</keyword>
<feature type="region of interest" description="Disordered" evidence="2">
    <location>
        <begin position="226"/>
        <end position="261"/>
    </location>
</feature>
<dbReference type="InterPro" id="IPR001969">
    <property type="entry name" value="Aspartic_peptidase_AS"/>
</dbReference>
<feature type="region of interest" description="Disordered" evidence="2">
    <location>
        <begin position="124"/>
        <end position="154"/>
    </location>
</feature>
<dbReference type="GO" id="GO:0004190">
    <property type="term" value="F:aspartic-type endopeptidase activity"/>
    <property type="evidence" value="ECO:0007669"/>
    <property type="project" value="UniProtKB-KW"/>
</dbReference>
<evidence type="ECO:0000256" key="2">
    <source>
        <dbReference type="SAM" id="MobiDB-lite"/>
    </source>
</evidence>
<keyword evidence="4" id="KW-1185">Reference proteome</keyword>
<sequence length="505" mass="57528">MNRRWWERQKDRARQATYRQPGHMRESPSDYYIWKSELLNTAFMLTDSEVISQVMDGAPLNWNTVLTVQLYETAVEFQASIRFHEDQLLRLDPSYRTHTLNTYELRQSQDKYNSPYRTSHAHLVSATNRPFNPPFPKDDANKTKHRKAPKDVGARSCRHCGSGEHWDIECKHHYERMRTARTRLAKTDVSELQAQDEYNELYYELDNEPDFDSSLQLTDSSCRFVTPHENNTDDLSALGGALSDPDRLEADSPPTATPPSVSTLKVKAETACAGYQSRPEFSPFARKEWQRLEKLQRRFKRTFRISHHSSAESAGKPCLLELKKCMERPSGCTFLGSKATTTYTGINGERLDVLKVIIDSGSDITLISREALQALSSKPKIHVGQKINLVQVMGNSTILGYVNIDLFFETPDGPVKINVDAYVVNGMTTPFILGNDFADQYSISILRKDGSSYLIFGNSGRELEVENSTAPSIVDAQGRTFQVRVLPEATSRLTKQRMHRWSQKL</sequence>
<evidence type="ECO:0000313" key="4">
    <source>
        <dbReference type="Proteomes" id="UP001175226"/>
    </source>
</evidence>
<protein>
    <submittedName>
        <fullName evidence="3">Uncharacterized protein</fullName>
    </submittedName>
</protein>
<keyword evidence="1" id="KW-0378">Hydrolase</keyword>
<evidence type="ECO:0000313" key="3">
    <source>
        <dbReference type="EMBL" id="KAK0435425.1"/>
    </source>
</evidence>